<dbReference type="GO" id="GO:0005886">
    <property type="term" value="C:plasma membrane"/>
    <property type="evidence" value="ECO:0007669"/>
    <property type="project" value="TreeGrafter"/>
</dbReference>
<dbReference type="Proteomes" id="UP000070700">
    <property type="component" value="Unassembled WGS sequence"/>
</dbReference>
<dbReference type="STRING" id="149040.A0A132B4Q2"/>
<gene>
    <name evidence="7" type="ORF">LY89DRAFT_402226</name>
</gene>
<dbReference type="PANTHER" id="PTHR23112">
    <property type="entry name" value="G PROTEIN-COUPLED RECEPTOR 157-RELATED"/>
    <property type="match status" value="1"/>
</dbReference>
<dbReference type="AlphaFoldDB" id="A0A132B4Q2"/>
<feature type="transmembrane region" description="Helical" evidence="5">
    <location>
        <begin position="319"/>
        <end position="335"/>
    </location>
</feature>
<evidence type="ECO:0000256" key="4">
    <source>
        <dbReference type="ARBA" id="ARBA00023136"/>
    </source>
</evidence>
<evidence type="ECO:0000256" key="1">
    <source>
        <dbReference type="ARBA" id="ARBA00004141"/>
    </source>
</evidence>
<dbReference type="GeneID" id="28816996"/>
<keyword evidence="4 5" id="KW-0472">Membrane</keyword>
<organism evidence="7 8">
    <name type="scientific">Mollisia scopiformis</name>
    <name type="common">Conifer needle endophyte fungus</name>
    <name type="synonym">Phialocephala scopiformis</name>
    <dbReference type="NCBI Taxonomy" id="149040"/>
    <lineage>
        <taxon>Eukaryota</taxon>
        <taxon>Fungi</taxon>
        <taxon>Dikarya</taxon>
        <taxon>Ascomycota</taxon>
        <taxon>Pezizomycotina</taxon>
        <taxon>Leotiomycetes</taxon>
        <taxon>Helotiales</taxon>
        <taxon>Mollisiaceae</taxon>
        <taxon>Mollisia</taxon>
    </lineage>
</organism>
<dbReference type="SUPFAM" id="SSF81321">
    <property type="entry name" value="Family A G protein-coupled receptor-like"/>
    <property type="match status" value="1"/>
</dbReference>
<dbReference type="GO" id="GO:0007166">
    <property type="term" value="P:cell surface receptor signaling pathway"/>
    <property type="evidence" value="ECO:0007669"/>
    <property type="project" value="InterPro"/>
</dbReference>
<dbReference type="Gene3D" id="1.20.1070.10">
    <property type="entry name" value="Rhodopsin 7-helix transmembrane proteins"/>
    <property type="match status" value="1"/>
</dbReference>
<evidence type="ECO:0000256" key="3">
    <source>
        <dbReference type="ARBA" id="ARBA00022989"/>
    </source>
</evidence>
<evidence type="ECO:0000313" key="8">
    <source>
        <dbReference type="Proteomes" id="UP000070700"/>
    </source>
</evidence>
<accession>A0A132B4Q2</accession>
<dbReference type="KEGG" id="psco:LY89DRAFT_402226"/>
<keyword evidence="8" id="KW-1185">Reference proteome</keyword>
<feature type="transmembrane region" description="Helical" evidence="5">
    <location>
        <begin position="21"/>
        <end position="40"/>
    </location>
</feature>
<dbReference type="Pfam" id="PF00002">
    <property type="entry name" value="7tm_2"/>
    <property type="match status" value="1"/>
</dbReference>
<feature type="domain" description="G-protein coupled receptors family 2 profile 2" evidence="6">
    <location>
        <begin position="15"/>
        <end position="201"/>
    </location>
</feature>
<feature type="transmembrane region" description="Helical" evidence="5">
    <location>
        <begin position="95"/>
        <end position="114"/>
    </location>
</feature>
<dbReference type="InParanoid" id="A0A132B4Q2"/>
<dbReference type="EMBL" id="KQ947444">
    <property type="protein sequence ID" value="KUJ06647.1"/>
    <property type="molecule type" value="Genomic_DNA"/>
</dbReference>
<dbReference type="RefSeq" id="XP_018061002.1">
    <property type="nucleotide sequence ID" value="XM_018207270.1"/>
</dbReference>
<dbReference type="GO" id="GO:0007189">
    <property type="term" value="P:adenylate cyclase-activating G protein-coupled receptor signaling pathway"/>
    <property type="evidence" value="ECO:0007669"/>
    <property type="project" value="TreeGrafter"/>
</dbReference>
<dbReference type="PANTHER" id="PTHR23112:SF0">
    <property type="entry name" value="TRANSMEMBRANE PROTEIN 116"/>
    <property type="match status" value="1"/>
</dbReference>
<feature type="transmembrane region" description="Helical" evidence="5">
    <location>
        <begin position="171"/>
        <end position="192"/>
    </location>
</feature>
<dbReference type="PROSITE" id="PS50261">
    <property type="entry name" value="G_PROTEIN_RECEP_F2_4"/>
    <property type="match status" value="1"/>
</dbReference>
<feature type="transmembrane region" description="Helical" evidence="5">
    <location>
        <begin position="355"/>
        <end position="376"/>
    </location>
</feature>
<dbReference type="OrthoDB" id="18453at2759"/>
<sequence>MAQTMEFTLEERLTMGASMRAVATLSATATILAIAAFLLFKEFRTLPNTLIILASPANLLSNVAQFIAEDALGNPEGAECQLQAFMLEWFVQSDPYWSCAASITVGLIFFYRFGQEDIKRLYWWYSLLCYGIPFVLGLVCLLVNNHNKSDRYFGNAVIWCWIDPEHAVARIYLFYGPVWVTIIVAIFLYVAVGVRVFTARSRLDGARNSPYHSALVKGASNASSAKYPSLGSQNTDVERGAASINYPRPACSTSPPVSSASAFQARVITANSTETPSTGTKKFSARVKEFAVRTQALFSFSRVRTTLDRLKLDEVKYKYTRTGLLFAISILITWVPPSVNRVYGILHPNSPNTYALNVLAAIVLPSQGLWNAIIFFSTSIPVCKRVWAEIRAGRRAKFVGKMFGWKPVAINNPLGVHGLYNLV</sequence>
<protein>
    <recommendedName>
        <fullName evidence="6">G-protein coupled receptors family 2 profile 2 domain-containing protein</fullName>
    </recommendedName>
</protein>
<dbReference type="InterPro" id="IPR017981">
    <property type="entry name" value="GPCR_2-like_7TM"/>
</dbReference>
<comment type="subcellular location">
    <subcellularLocation>
        <location evidence="1">Membrane</location>
        <topology evidence="1">Multi-pass membrane protein</topology>
    </subcellularLocation>
</comment>
<dbReference type="GO" id="GO:0004930">
    <property type="term" value="F:G protein-coupled receptor activity"/>
    <property type="evidence" value="ECO:0007669"/>
    <property type="project" value="InterPro"/>
</dbReference>
<feature type="transmembrane region" description="Helical" evidence="5">
    <location>
        <begin position="121"/>
        <end position="144"/>
    </location>
</feature>
<reference evidence="7 8" key="1">
    <citation type="submission" date="2015-10" db="EMBL/GenBank/DDBJ databases">
        <title>Full genome of DAOMC 229536 Phialocephala scopiformis, a fungal endophyte of spruce producing the potent anti-insectan compound rugulosin.</title>
        <authorList>
            <consortium name="DOE Joint Genome Institute"/>
            <person name="Walker A.K."/>
            <person name="Frasz S.L."/>
            <person name="Seifert K.A."/>
            <person name="Miller J.D."/>
            <person name="Mondo S.J."/>
            <person name="Labutti K."/>
            <person name="Lipzen A."/>
            <person name="Dockter R."/>
            <person name="Kennedy M."/>
            <person name="Grigoriev I.V."/>
            <person name="Spatafora J.W."/>
        </authorList>
    </citation>
    <scope>NUCLEOTIDE SEQUENCE [LARGE SCALE GENOMIC DNA]</scope>
    <source>
        <strain evidence="7 8">CBS 120377</strain>
    </source>
</reference>
<keyword evidence="2 5" id="KW-0812">Transmembrane</keyword>
<evidence type="ECO:0000259" key="6">
    <source>
        <dbReference type="PROSITE" id="PS50261"/>
    </source>
</evidence>
<evidence type="ECO:0000313" key="7">
    <source>
        <dbReference type="EMBL" id="KUJ06647.1"/>
    </source>
</evidence>
<name>A0A132B4Q2_MOLSC</name>
<dbReference type="InterPro" id="IPR000832">
    <property type="entry name" value="GPCR_2_secretin-like"/>
</dbReference>
<proteinExistence type="predicted"/>
<evidence type="ECO:0000256" key="5">
    <source>
        <dbReference type="SAM" id="Phobius"/>
    </source>
</evidence>
<keyword evidence="3 5" id="KW-1133">Transmembrane helix</keyword>
<evidence type="ECO:0000256" key="2">
    <source>
        <dbReference type="ARBA" id="ARBA00022692"/>
    </source>
</evidence>